<dbReference type="PATRIC" id="fig|128780.6.peg.676"/>
<dbReference type="RefSeq" id="WP_054662844.1">
    <property type="nucleotide sequence ID" value="NZ_CP043570.1"/>
</dbReference>
<dbReference type="InterPro" id="IPR009593">
    <property type="entry name" value="DUF1203"/>
</dbReference>
<organism evidence="1 2">
    <name type="scientific">Stenotrophomonas acidaminiphila</name>
    <dbReference type="NCBI Taxonomy" id="128780"/>
    <lineage>
        <taxon>Bacteria</taxon>
        <taxon>Pseudomonadati</taxon>
        <taxon>Pseudomonadota</taxon>
        <taxon>Gammaproteobacteria</taxon>
        <taxon>Lysobacterales</taxon>
        <taxon>Lysobacteraceae</taxon>
        <taxon>Stenotrophomonas</taxon>
    </lineage>
</organism>
<keyword evidence="2" id="KW-1185">Reference proteome</keyword>
<evidence type="ECO:0000313" key="2">
    <source>
        <dbReference type="Proteomes" id="UP000061010"/>
    </source>
</evidence>
<dbReference type="Proteomes" id="UP000061010">
    <property type="component" value="Chromosome"/>
</dbReference>
<sequence>MAAFVLSGIDPASLQPLFDLDDAGLAARYAVRRIADSARGFPCRVSLRDAAVGEELLLVPYWHQPAASPYRACGPVFIRRGAMPARLAANEVPPYVAQRLVSVRAYDHADCLVAAEVMEGVQVGAWLGSQLDDPGIAYAHLHSARHGCYLCHAARALR</sequence>
<name>A0A0R0DZE6_9GAMM</name>
<gene>
    <name evidence="1" type="ORF">AOT14_06710</name>
</gene>
<dbReference type="KEGG" id="sacz:AOT14_06710"/>
<dbReference type="EMBL" id="CP012900">
    <property type="protein sequence ID" value="ALJ27109.1"/>
    <property type="molecule type" value="Genomic_DNA"/>
</dbReference>
<reference evidence="1 2" key="1">
    <citation type="journal article" date="2015" name="Genome Announc.">
        <title>Complete Genome Sequencing of Stenotrophomonas acidaminiphila ZAC14D2_NAIMI4_2, a Multidrug-Resistant Strain Isolated from Sediments of a Polluted River in Mexico, Uncovers New Antibiotic Resistance Genes and a Novel Class-II Lasso Peptide Biosynthesis Gene Cluster.</title>
        <authorList>
            <person name="Vinuesa P."/>
            <person name="Ochoa-Sanchez L.E."/>
        </authorList>
    </citation>
    <scope>NUCLEOTIDE SEQUENCE [LARGE SCALE GENOMIC DNA]</scope>
    <source>
        <strain evidence="1 2">ZAC14D2_NAIMI4_2</strain>
    </source>
</reference>
<dbReference type="OrthoDB" id="5953307at2"/>
<dbReference type="Pfam" id="PF06718">
    <property type="entry name" value="DUF1203"/>
    <property type="match status" value="1"/>
</dbReference>
<evidence type="ECO:0000313" key="1">
    <source>
        <dbReference type="EMBL" id="ALJ27109.1"/>
    </source>
</evidence>
<accession>A0A0R0DZE6</accession>
<dbReference type="AlphaFoldDB" id="A0A0R0DZE6"/>
<proteinExistence type="predicted"/>
<protein>
    <submittedName>
        <fullName evidence="1">Uncharacterized protein</fullName>
    </submittedName>
</protein>